<organism evidence="1 2">
    <name type="scientific">Methylovirgula ligni</name>
    <dbReference type="NCBI Taxonomy" id="569860"/>
    <lineage>
        <taxon>Bacteria</taxon>
        <taxon>Pseudomonadati</taxon>
        <taxon>Pseudomonadota</taxon>
        <taxon>Alphaproteobacteria</taxon>
        <taxon>Hyphomicrobiales</taxon>
        <taxon>Beijerinckiaceae</taxon>
        <taxon>Methylovirgula</taxon>
    </lineage>
</organism>
<dbReference type="Proteomes" id="UP000256900">
    <property type="component" value="Unassembled WGS sequence"/>
</dbReference>
<dbReference type="RefSeq" id="WP_115836567.1">
    <property type="nucleotide sequence ID" value="NZ_QUMO01000003.1"/>
</dbReference>
<dbReference type="GO" id="GO:0030246">
    <property type="term" value="F:carbohydrate binding"/>
    <property type="evidence" value="ECO:0007669"/>
    <property type="project" value="InterPro"/>
</dbReference>
<comment type="caution">
    <text evidence="1">The sequence shown here is derived from an EMBL/GenBank/DDBJ whole genome shotgun (WGS) entry which is preliminary data.</text>
</comment>
<gene>
    <name evidence="1" type="ORF">DES32_2013</name>
</gene>
<dbReference type="EMBL" id="QUMO01000003">
    <property type="protein sequence ID" value="REF85972.1"/>
    <property type="molecule type" value="Genomic_DNA"/>
</dbReference>
<dbReference type="SUPFAM" id="SSF74650">
    <property type="entry name" value="Galactose mutarotase-like"/>
    <property type="match status" value="1"/>
</dbReference>
<dbReference type="InterPro" id="IPR011013">
    <property type="entry name" value="Gal_mutarotase_sf_dom"/>
</dbReference>
<dbReference type="InterPro" id="IPR008183">
    <property type="entry name" value="Aldose_1/G6P_1-epimerase"/>
</dbReference>
<evidence type="ECO:0000313" key="2">
    <source>
        <dbReference type="Proteomes" id="UP000256900"/>
    </source>
</evidence>
<dbReference type="InterPro" id="IPR014718">
    <property type="entry name" value="GH-type_carb-bd"/>
</dbReference>
<keyword evidence="2" id="KW-1185">Reference proteome</keyword>
<protein>
    <submittedName>
        <fullName evidence="1">Galactose mutarotase-like enzyme</fullName>
    </submittedName>
</protein>
<reference evidence="1 2" key="1">
    <citation type="submission" date="2018-08" db="EMBL/GenBank/DDBJ databases">
        <title>Genomic Encyclopedia of Type Strains, Phase IV (KMG-IV): sequencing the most valuable type-strain genomes for metagenomic binning, comparative biology and taxonomic classification.</title>
        <authorList>
            <person name="Goeker M."/>
        </authorList>
    </citation>
    <scope>NUCLEOTIDE SEQUENCE [LARGE SCALE GENOMIC DNA]</scope>
    <source>
        <strain evidence="1 2">BW863</strain>
    </source>
</reference>
<dbReference type="AlphaFoldDB" id="A0A3D9YYL3"/>
<accession>A0A3D9YYL3</accession>
<name>A0A3D9YYL3_9HYPH</name>
<proteinExistence type="predicted"/>
<dbReference type="OrthoDB" id="9795355at2"/>
<dbReference type="Gene3D" id="2.70.98.10">
    <property type="match status" value="1"/>
</dbReference>
<evidence type="ECO:0000313" key="1">
    <source>
        <dbReference type="EMBL" id="REF85972.1"/>
    </source>
</evidence>
<dbReference type="GO" id="GO:0016853">
    <property type="term" value="F:isomerase activity"/>
    <property type="evidence" value="ECO:0007669"/>
    <property type="project" value="InterPro"/>
</dbReference>
<sequence>MIVIRSGATSVSVARQGAEIMTWEVGGRPLLWEPRLDVWPETAPLLFPVVGWTRNGEVRVEGKTYPLALHGFARQREFRLVTQHADRARFTLASDAATRRLYPFDFTFTVEYAVEEGAVSTVLMVANTGDRPMPYACGLHPGFRWPFAGGAATDYRLHFAAPENPVVPRIAPGGLIARATRRLPLEGAVLPLAPSLFDNDALCFLNAASPGLRFEAPGGAAITVEGEDFAHWGVWCRPGNGYLCIEQWTGFSDPEDFAGDLFGKPSMRVLPPGATGRHAARYRYTAAS</sequence>
<dbReference type="GO" id="GO:0005975">
    <property type="term" value="P:carbohydrate metabolic process"/>
    <property type="evidence" value="ECO:0007669"/>
    <property type="project" value="InterPro"/>
</dbReference>
<dbReference type="Pfam" id="PF01263">
    <property type="entry name" value="Aldose_epim"/>
    <property type="match status" value="1"/>
</dbReference>